<accession>A0AAE4K5J0</accession>
<gene>
    <name evidence="1" type="ORF">RJN63_06235</name>
</gene>
<name>A0AAE4K5J0_9BURK</name>
<protein>
    <submittedName>
        <fullName evidence="1">Uncharacterized protein</fullName>
    </submittedName>
</protein>
<organism evidence="1">
    <name type="scientific">Herbaspirillum huttiense subsp. nephrolepidis</name>
    <dbReference type="NCBI Taxonomy" id="3075126"/>
    <lineage>
        <taxon>Bacteria</taxon>
        <taxon>Pseudomonadati</taxon>
        <taxon>Pseudomonadota</taxon>
        <taxon>Betaproteobacteria</taxon>
        <taxon>Burkholderiales</taxon>
        <taxon>Oxalobacteraceae</taxon>
        <taxon>Herbaspirillum</taxon>
    </lineage>
</organism>
<reference evidence="1" key="1">
    <citation type="submission" date="2023-02" db="EMBL/GenBank/DDBJ databases">
        <title>Description of Herbaspirillum huttiense subsp. nephrolepsisexaltata and Herbaspirillum huttiense subsp. lycopersicon.</title>
        <authorList>
            <person name="Poudel M."/>
            <person name="Sharma A."/>
            <person name="Goss E."/>
            <person name="Tapia J.H."/>
            <person name="Harmon C.M."/>
            <person name="Jones J.B."/>
        </authorList>
    </citation>
    <scope>NUCLEOTIDE SEQUENCE</scope>
    <source>
        <strain evidence="1">NC40101</strain>
    </source>
</reference>
<evidence type="ECO:0000313" key="1">
    <source>
        <dbReference type="EMBL" id="MDT0336414.1"/>
    </source>
</evidence>
<proteinExistence type="predicted"/>
<dbReference type="RefSeq" id="WP_310835603.1">
    <property type="nucleotide sequence ID" value="NZ_JAVLSM010000001.1"/>
</dbReference>
<sequence>MTIEFKDDTLHCAGVLAVEDAEALLALVAGHPAAPVDLSACEHVHTACLQVLMASAASISAWPGVPELSEWLRAALPQH</sequence>
<dbReference type="EMBL" id="JAVRAA010000002">
    <property type="protein sequence ID" value="MDT0336414.1"/>
    <property type="molecule type" value="Genomic_DNA"/>
</dbReference>
<dbReference type="AlphaFoldDB" id="A0AAE4K5J0"/>
<comment type="caution">
    <text evidence="1">The sequence shown here is derived from an EMBL/GenBank/DDBJ whole genome shotgun (WGS) entry which is preliminary data.</text>
</comment>